<feature type="transmembrane region" description="Helical" evidence="1">
    <location>
        <begin position="21"/>
        <end position="48"/>
    </location>
</feature>
<gene>
    <name evidence="2" type="ORF">LUCI_2524</name>
</gene>
<keyword evidence="1" id="KW-1133">Transmembrane helix</keyword>
<keyword evidence="1" id="KW-0472">Membrane</keyword>
<dbReference type="OrthoDB" id="10002469at2"/>
<proteinExistence type="predicted"/>
<dbReference type="RefSeq" id="WP_122628213.1">
    <property type="nucleotide sequence ID" value="NZ_UPPP01000072.1"/>
</dbReference>
<dbReference type="AlphaFoldDB" id="A0A498R8M8"/>
<name>A0A498R8M8_9FIRM</name>
<protein>
    <submittedName>
        <fullName evidence="2">Uncharacterized protein</fullName>
    </submittedName>
</protein>
<accession>A0A498R8M8</accession>
<keyword evidence="3" id="KW-1185">Reference proteome</keyword>
<keyword evidence="1" id="KW-0812">Transmembrane</keyword>
<evidence type="ECO:0000313" key="3">
    <source>
        <dbReference type="Proteomes" id="UP000277811"/>
    </source>
</evidence>
<organism evidence="2 3">
    <name type="scientific">Lucifera butyrica</name>
    <dbReference type="NCBI Taxonomy" id="1351585"/>
    <lineage>
        <taxon>Bacteria</taxon>
        <taxon>Bacillati</taxon>
        <taxon>Bacillota</taxon>
        <taxon>Negativicutes</taxon>
        <taxon>Veillonellales</taxon>
        <taxon>Veillonellaceae</taxon>
        <taxon>Lucifera</taxon>
    </lineage>
</organism>
<dbReference type="Proteomes" id="UP000277811">
    <property type="component" value="Unassembled WGS sequence"/>
</dbReference>
<reference evidence="2 3" key="1">
    <citation type="submission" date="2018-06" db="EMBL/GenBank/DDBJ databases">
        <authorList>
            <person name="Strepis N."/>
        </authorList>
    </citation>
    <scope>NUCLEOTIDE SEQUENCE [LARGE SCALE GENOMIC DNA]</scope>
    <source>
        <strain evidence="2">LUCI</strain>
    </source>
</reference>
<evidence type="ECO:0000256" key="1">
    <source>
        <dbReference type="SAM" id="Phobius"/>
    </source>
</evidence>
<sequence length="99" mass="10991">MWRRCKEFLFGILYEQNEPSLTRVIIALAFMLFILGTIVDVILIIYGIHWLDYPTFASITGGGSIAGKVGDKLVYTFTAQKYGSPAGKMPEIKGKNSAK</sequence>
<dbReference type="EMBL" id="UPPP01000072">
    <property type="protein sequence ID" value="VBB07280.1"/>
    <property type="molecule type" value="Genomic_DNA"/>
</dbReference>
<evidence type="ECO:0000313" key="2">
    <source>
        <dbReference type="EMBL" id="VBB07280.1"/>
    </source>
</evidence>